<feature type="compositionally biased region" description="Basic residues" evidence="7">
    <location>
        <begin position="560"/>
        <end position="569"/>
    </location>
</feature>
<keyword evidence="6" id="KW-0106">Calcium</keyword>
<dbReference type="InterPro" id="IPR050738">
    <property type="entry name" value="Sulfatase"/>
</dbReference>
<evidence type="ECO:0000313" key="10">
    <source>
        <dbReference type="EMBL" id="EDM28009.1"/>
    </source>
</evidence>
<evidence type="ECO:0000256" key="4">
    <source>
        <dbReference type="ARBA" id="ARBA00022729"/>
    </source>
</evidence>
<dbReference type="SUPFAM" id="SSF53649">
    <property type="entry name" value="Alkaline phosphatase-like"/>
    <property type="match status" value="1"/>
</dbReference>
<evidence type="ECO:0000256" key="3">
    <source>
        <dbReference type="ARBA" id="ARBA00022723"/>
    </source>
</evidence>
<accession>A6DJD5</accession>
<dbReference type="eggNOG" id="COG3119">
    <property type="taxonomic scope" value="Bacteria"/>
</dbReference>
<gene>
    <name evidence="10" type="ORF">LNTAR_11671</name>
</gene>
<evidence type="ECO:0000256" key="2">
    <source>
        <dbReference type="ARBA" id="ARBA00008779"/>
    </source>
</evidence>
<feature type="region of interest" description="Disordered" evidence="7">
    <location>
        <begin position="544"/>
        <end position="569"/>
    </location>
</feature>
<comment type="similarity">
    <text evidence="2">Belongs to the sulfatase family.</text>
</comment>
<sequence length="569" mass="63874">MLKYVSNFKKGFTTAFLLFMGLGLNAAEKPNFIVFYMDDLGWADTSHEMKKGIEESKSDFHETPNVERLAKQGMTFTQGYSPAPTCTPSRISIHYGKTNARLGYTTVHDVLANNRGLKESIPKDNKSIAQVMNEAGYTTAHFGKGIAIAKPQEIGYQVHDAYDVGDNGNYHGDYVKIAPEKEREKLPVDNPKRIYSLTKSTVDFVNKQSKTEKPFFMMVSHYAVHVPHAASPEVIEKYRKKKRGKHLRDEDYLDPSEMTVGQRTCTWRLQYAAMLEEADMNLGAIMDALEANGQADNTYIVFTSDNGGGLTPNGVLTGGKANLFEGGLRVPTIIAGPKVLKNQYCDVPVIQWDLLTTFHDLSDSSAPLPSDVDGGSLRNVFAKGNAGKVKRPNEGIVFNYPYYAAAPINAIIMGKYKLMRQLNTGEIKLFNIDEDLAEKNNLAQEKPEIAARLAQEMDSYLSEVNAPKIEDVYEARLTELANWMKEAKHNYKNNLEIRSRNKSASEITQIKALLQKKYDADMARFSKSTEHCKMQMRNRNFIGGNYEKSSTTKKVEKPVKTKKQKTFSI</sequence>
<dbReference type="Gene3D" id="3.30.1120.10">
    <property type="match status" value="1"/>
</dbReference>
<dbReference type="EMBL" id="ABCK01000006">
    <property type="protein sequence ID" value="EDM28009.1"/>
    <property type="molecule type" value="Genomic_DNA"/>
</dbReference>
<feature type="signal peptide" evidence="8">
    <location>
        <begin position="1"/>
        <end position="26"/>
    </location>
</feature>
<dbReference type="PANTHER" id="PTHR42693">
    <property type="entry name" value="ARYLSULFATASE FAMILY MEMBER"/>
    <property type="match status" value="1"/>
</dbReference>
<comment type="caution">
    <text evidence="10">The sequence shown here is derived from an EMBL/GenBank/DDBJ whole genome shotgun (WGS) entry which is preliminary data.</text>
</comment>
<proteinExistence type="inferred from homology"/>
<dbReference type="InterPro" id="IPR017850">
    <property type="entry name" value="Alkaline_phosphatase_core_sf"/>
</dbReference>
<keyword evidence="3" id="KW-0479">Metal-binding</keyword>
<dbReference type="Proteomes" id="UP000004947">
    <property type="component" value="Unassembled WGS sequence"/>
</dbReference>
<protein>
    <submittedName>
        <fullName evidence="10">Sulfatase 1</fullName>
    </submittedName>
</protein>
<evidence type="ECO:0000259" key="9">
    <source>
        <dbReference type="Pfam" id="PF00884"/>
    </source>
</evidence>
<keyword evidence="11" id="KW-1185">Reference proteome</keyword>
<dbReference type="CDD" id="cd16144">
    <property type="entry name" value="ARS_like"/>
    <property type="match status" value="1"/>
</dbReference>
<dbReference type="Gene3D" id="3.40.720.10">
    <property type="entry name" value="Alkaline Phosphatase, subunit A"/>
    <property type="match status" value="1"/>
</dbReference>
<dbReference type="AlphaFoldDB" id="A6DJD5"/>
<keyword evidence="5" id="KW-0378">Hydrolase</keyword>
<evidence type="ECO:0000256" key="8">
    <source>
        <dbReference type="SAM" id="SignalP"/>
    </source>
</evidence>
<dbReference type="Pfam" id="PF00884">
    <property type="entry name" value="Sulfatase"/>
    <property type="match status" value="1"/>
</dbReference>
<evidence type="ECO:0000313" key="11">
    <source>
        <dbReference type="Proteomes" id="UP000004947"/>
    </source>
</evidence>
<feature type="chain" id="PRO_5002692292" evidence="8">
    <location>
        <begin position="27"/>
        <end position="569"/>
    </location>
</feature>
<evidence type="ECO:0000256" key="1">
    <source>
        <dbReference type="ARBA" id="ARBA00001913"/>
    </source>
</evidence>
<dbReference type="RefSeq" id="WP_007278006.1">
    <property type="nucleotide sequence ID" value="NZ_ABCK01000006.1"/>
</dbReference>
<dbReference type="GO" id="GO:0046872">
    <property type="term" value="F:metal ion binding"/>
    <property type="evidence" value="ECO:0007669"/>
    <property type="project" value="UniProtKB-KW"/>
</dbReference>
<feature type="domain" description="Sulfatase N-terminal" evidence="9">
    <location>
        <begin position="30"/>
        <end position="362"/>
    </location>
</feature>
<organism evidence="10 11">
    <name type="scientific">Lentisphaera araneosa HTCC2155</name>
    <dbReference type="NCBI Taxonomy" id="313628"/>
    <lineage>
        <taxon>Bacteria</taxon>
        <taxon>Pseudomonadati</taxon>
        <taxon>Lentisphaerota</taxon>
        <taxon>Lentisphaeria</taxon>
        <taxon>Lentisphaerales</taxon>
        <taxon>Lentisphaeraceae</taxon>
        <taxon>Lentisphaera</taxon>
    </lineage>
</organism>
<evidence type="ECO:0000256" key="7">
    <source>
        <dbReference type="SAM" id="MobiDB-lite"/>
    </source>
</evidence>
<keyword evidence="4 8" id="KW-0732">Signal</keyword>
<name>A6DJD5_9BACT</name>
<dbReference type="GO" id="GO:0004065">
    <property type="term" value="F:arylsulfatase activity"/>
    <property type="evidence" value="ECO:0007669"/>
    <property type="project" value="TreeGrafter"/>
</dbReference>
<evidence type="ECO:0000256" key="6">
    <source>
        <dbReference type="ARBA" id="ARBA00022837"/>
    </source>
</evidence>
<dbReference type="PANTHER" id="PTHR42693:SF42">
    <property type="entry name" value="ARYLSULFATASE G"/>
    <property type="match status" value="1"/>
</dbReference>
<dbReference type="InterPro" id="IPR000917">
    <property type="entry name" value="Sulfatase_N"/>
</dbReference>
<reference evidence="10 11" key="1">
    <citation type="journal article" date="2010" name="J. Bacteriol.">
        <title>Genome sequence of Lentisphaera araneosa HTCC2155T, the type species of the order Lentisphaerales in the phylum Lentisphaerae.</title>
        <authorList>
            <person name="Thrash J.C."/>
            <person name="Cho J.C."/>
            <person name="Vergin K.L."/>
            <person name="Morris R.M."/>
            <person name="Giovannoni S.J."/>
        </authorList>
    </citation>
    <scope>NUCLEOTIDE SEQUENCE [LARGE SCALE GENOMIC DNA]</scope>
    <source>
        <strain evidence="10 11">HTCC2155</strain>
    </source>
</reference>
<comment type="cofactor">
    <cofactor evidence="1">
        <name>Ca(2+)</name>
        <dbReference type="ChEBI" id="CHEBI:29108"/>
    </cofactor>
</comment>
<evidence type="ECO:0000256" key="5">
    <source>
        <dbReference type="ARBA" id="ARBA00022801"/>
    </source>
</evidence>
<dbReference type="STRING" id="313628.LNTAR_11671"/>